<dbReference type="GO" id="GO:0022857">
    <property type="term" value="F:transmembrane transporter activity"/>
    <property type="evidence" value="ECO:0007669"/>
    <property type="project" value="InterPro"/>
</dbReference>
<evidence type="ECO:0000313" key="8">
    <source>
        <dbReference type="Proteomes" id="UP000284731"/>
    </source>
</evidence>
<reference evidence="7 8" key="1">
    <citation type="submission" date="2018-08" db="EMBL/GenBank/DDBJ databases">
        <title>A genome reference for cultivated species of the human gut microbiota.</title>
        <authorList>
            <person name="Zou Y."/>
            <person name="Xue W."/>
            <person name="Luo G."/>
        </authorList>
    </citation>
    <scope>NUCLEOTIDE SEQUENCE [LARGE SCALE GENOMIC DNA]</scope>
    <source>
        <strain evidence="7 8">AF18-46</strain>
    </source>
</reference>
<dbReference type="Proteomes" id="UP000284731">
    <property type="component" value="Unassembled WGS sequence"/>
</dbReference>
<keyword evidence="3 6" id="KW-0812">Transmembrane</keyword>
<dbReference type="RefSeq" id="WP_118764709.1">
    <property type="nucleotide sequence ID" value="NZ_CABJCF010000002.1"/>
</dbReference>
<dbReference type="AlphaFoldDB" id="A0A412PEV6"/>
<keyword evidence="4 6" id="KW-1133">Transmembrane helix</keyword>
<protein>
    <submittedName>
        <fullName evidence="7">ABC transporter permease</fullName>
    </submittedName>
</protein>
<feature type="transmembrane region" description="Helical" evidence="6">
    <location>
        <begin position="299"/>
        <end position="318"/>
    </location>
</feature>
<comment type="subcellular location">
    <subcellularLocation>
        <location evidence="1">Cell membrane</location>
        <topology evidence="1">Multi-pass membrane protein</topology>
    </subcellularLocation>
</comment>
<comment type="caution">
    <text evidence="7">The sequence shown here is derived from an EMBL/GenBank/DDBJ whole genome shotgun (WGS) entry which is preliminary data.</text>
</comment>
<keyword evidence="2" id="KW-1003">Cell membrane</keyword>
<dbReference type="Pfam" id="PF02653">
    <property type="entry name" value="BPD_transp_2"/>
    <property type="match status" value="1"/>
</dbReference>
<evidence type="ECO:0000256" key="6">
    <source>
        <dbReference type="SAM" id="Phobius"/>
    </source>
</evidence>
<name>A0A412PEV6_9FIRM</name>
<feature type="transmembrane region" description="Helical" evidence="6">
    <location>
        <begin position="124"/>
        <end position="143"/>
    </location>
</feature>
<evidence type="ECO:0000256" key="4">
    <source>
        <dbReference type="ARBA" id="ARBA00022989"/>
    </source>
</evidence>
<keyword evidence="5 6" id="KW-0472">Membrane</keyword>
<feature type="transmembrane region" description="Helical" evidence="6">
    <location>
        <begin position="200"/>
        <end position="218"/>
    </location>
</feature>
<feature type="transmembrane region" description="Helical" evidence="6">
    <location>
        <begin position="60"/>
        <end position="82"/>
    </location>
</feature>
<dbReference type="EMBL" id="QRWX01000002">
    <property type="protein sequence ID" value="RGT56162.1"/>
    <property type="molecule type" value="Genomic_DNA"/>
</dbReference>
<evidence type="ECO:0000256" key="5">
    <source>
        <dbReference type="ARBA" id="ARBA00023136"/>
    </source>
</evidence>
<dbReference type="PANTHER" id="PTHR47089:SF1">
    <property type="entry name" value="GUANOSINE ABC TRANSPORTER PERMEASE PROTEIN NUPP"/>
    <property type="match status" value="1"/>
</dbReference>
<dbReference type="CDD" id="cd06580">
    <property type="entry name" value="TM_PBP1_transp_TpRbsC_like"/>
    <property type="match status" value="1"/>
</dbReference>
<evidence type="ECO:0000256" key="2">
    <source>
        <dbReference type="ARBA" id="ARBA00022475"/>
    </source>
</evidence>
<evidence type="ECO:0000256" key="3">
    <source>
        <dbReference type="ARBA" id="ARBA00022692"/>
    </source>
</evidence>
<dbReference type="InterPro" id="IPR001851">
    <property type="entry name" value="ABC_transp_permease"/>
</dbReference>
<sequence length="362" mass="39605">MSTMKRKFRITDDGPFEALRILASIGIALIVTLVVLAFVSKQPLADFIRLLTYPLSKPSYFGYVLVKVIPLTFAGLATLLYFRTNLFNLGTEGVFYISGIVATIFAINPIFMTGNSVIDSMIPIVMATLFGGVISLIPGLISLRYKADEMVISLMMNSILFGIGYFILKNFLAVGGVNGTASPNFIKTARLQNLIPKTQVHTGFIIMIITVILIYVLLYKTKLGYAIRMTGINANFAKYSGMGAFGMFMAVHFLAGALGGMGSSVELLGMYQAFTWTVLPGLGFTGALMAMLGKNDPIGVLIAAFGISYLRASAQLLANDLPYIDIKMISIVEVILTLLISSQFFLRKWRSRQLLKEEKKNG</sequence>
<evidence type="ECO:0000313" key="7">
    <source>
        <dbReference type="EMBL" id="RGT56162.1"/>
    </source>
</evidence>
<feature type="transmembrane region" description="Helical" evidence="6">
    <location>
        <begin position="273"/>
        <end position="292"/>
    </location>
</feature>
<feature type="transmembrane region" description="Helical" evidence="6">
    <location>
        <begin position="94"/>
        <end position="112"/>
    </location>
</feature>
<feature type="transmembrane region" description="Helical" evidence="6">
    <location>
        <begin position="239"/>
        <end position="261"/>
    </location>
</feature>
<gene>
    <name evidence="7" type="ORF">DWX20_04970</name>
</gene>
<accession>A0A412PEV6</accession>
<dbReference type="GO" id="GO:0005886">
    <property type="term" value="C:plasma membrane"/>
    <property type="evidence" value="ECO:0007669"/>
    <property type="project" value="UniProtKB-SubCell"/>
</dbReference>
<evidence type="ECO:0000256" key="1">
    <source>
        <dbReference type="ARBA" id="ARBA00004651"/>
    </source>
</evidence>
<organism evidence="7 8">
    <name type="scientific">Solobacterium moorei</name>
    <dbReference type="NCBI Taxonomy" id="102148"/>
    <lineage>
        <taxon>Bacteria</taxon>
        <taxon>Bacillati</taxon>
        <taxon>Bacillota</taxon>
        <taxon>Erysipelotrichia</taxon>
        <taxon>Erysipelotrichales</taxon>
        <taxon>Erysipelotrichaceae</taxon>
        <taxon>Solobacterium</taxon>
    </lineage>
</organism>
<feature type="transmembrane region" description="Helical" evidence="6">
    <location>
        <begin position="21"/>
        <end position="40"/>
    </location>
</feature>
<feature type="transmembrane region" description="Helical" evidence="6">
    <location>
        <begin position="324"/>
        <end position="346"/>
    </location>
</feature>
<proteinExistence type="predicted"/>
<feature type="transmembrane region" description="Helical" evidence="6">
    <location>
        <begin position="150"/>
        <end position="168"/>
    </location>
</feature>
<dbReference type="PANTHER" id="PTHR47089">
    <property type="entry name" value="ABC TRANSPORTER, PERMEASE PROTEIN"/>
    <property type="match status" value="1"/>
</dbReference>